<keyword evidence="5" id="KW-0812">Transmembrane</keyword>
<sequence>MGLRFAHLAGGVARAAFSRRGPHLSPACARRVLAPLASPGEPRGGNWLVPARGHGGHSHHHGEESGEASEKIFRLGFAADVVLTVGKAITGYLSGSTAITADAAHSLSDIVLSGVALLSYKAAKVPRDKDHPYGQSEPRSARHSHFVEETNCVVQAYERLPFPSLTEPTIWVHVSIVPHSSACFDF</sequence>
<dbReference type="EMBL" id="LT934117">
    <property type="protein sequence ID" value="VAH90831.1"/>
    <property type="molecule type" value="Genomic_DNA"/>
</dbReference>
<evidence type="ECO:0000256" key="6">
    <source>
        <dbReference type="ARBA" id="ARBA00022989"/>
    </source>
</evidence>
<dbReference type="InterPro" id="IPR058533">
    <property type="entry name" value="Cation_efflux_TM"/>
</dbReference>
<feature type="domain" description="Cation efflux protein transmembrane" evidence="9">
    <location>
        <begin position="75"/>
        <end position="134"/>
    </location>
</feature>
<accession>A0A9R0VYP9</accession>
<comment type="similarity">
    <text evidence="3">Belongs to the cation diffusion facilitator (CDF) transporter (TC 2.A.4) family. SLC30A subfamily.</text>
</comment>
<name>A0A9R0VYP9_TRITD</name>
<dbReference type="InterPro" id="IPR027469">
    <property type="entry name" value="Cation_efflux_TMD_sf"/>
</dbReference>
<gene>
    <name evidence="10" type="ORF">TRITD_4Av1G075650</name>
</gene>
<dbReference type="PANTHER" id="PTHR43840:SF15">
    <property type="entry name" value="MITOCHONDRIAL METAL TRANSPORTER 1-RELATED"/>
    <property type="match status" value="1"/>
</dbReference>
<reference evidence="10 11" key="1">
    <citation type="submission" date="2017-09" db="EMBL/GenBank/DDBJ databases">
        <authorList>
            <consortium name="International Durum Wheat Genome Sequencing Consortium (IDWGSC)"/>
            <person name="Milanesi L."/>
        </authorList>
    </citation>
    <scope>NUCLEOTIDE SEQUENCE [LARGE SCALE GENOMIC DNA]</scope>
    <source>
        <strain evidence="11">cv. Svevo</strain>
    </source>
</reference>
<proteinExistence type="inferred from homology"/>
<evidence type="ECO:0000256" key="4">
    <source>
        <dbReference type="ARBA" id="ARBA00022448"/>
    </source>
</evidence>
<dbReference type="AlphaFoldDB" id="A0A9R0VYP9"/>
<keyword evidence="6" id="KW-1133">Transmembrane helix</keyword>
<evidence type="ECO:0000256" key="1">
    <source>
        <dbReference type="ARBA" id="ARBA00003168"/>
    </source>
</evidence>
<evidence type="ECO:0000256" key="3">
    <source>
        <dbReference type="ARBA" id="ARBA00008873"/>
    </source>
</evidence>
<keyword evidence="4" id="KW-0813">Transport</keyword>
<keyword evidence="11" id="KW-1185">Reference proteome</keyword>
<dbReference type="Gramene" id="TRITD4Av1G075650.1">
    <property type="protein sequence ID" value="TRITD4Av1G075650.1"/>
    <property type="gene ID" value="TRITD4Av1G075650"/>
</dbReference>
<evidence type="ECO:0000256" key="8">
    <source>
        <dbReference type="SAM" id="MobiDB-lite"/>
    </source>
</evidence>
<dbReference type="GO" id="GO:0008324">
    <property type="term" value="F:monoatomic cation transmembrane transporter activity"/>
    <property type="evidence" value="ECO:0007669"/>
    <property type="project" value="InterPro"/>
</dbReference>
<protein>
    <recommendedName>
        <fullName evidence="9">Cation efflux protein transmembrane domain-containing protein</fullName>
    </recommendedName>
</protein>
<keyword evidence="7" id="KW-0472">Membrane</keyword>
<evidence type="ECO:0000313" key="10">
    <source>
        <dbReference type="EMBL" id="VAH90831.1"/>
    </source>
</evidence>
<dbReference type="InterPro" id="IPR050291">
    <property type="entry name" value="CDF_Transporter"/>
</dbReference>
<evidence type="ECO:0000256" key="5">
    <source>
        <dbReference type="ARBA" id="ARBA00022692"/>
    </source>
</evidence>
<dbReference type="Proteomes" id="UP000324705">
    <property type="component" value="Chromosome 4A"/>
</dbReference>
<evidence type="ECO:0000313" key="11">
    <source>
        <dbReference type="Proteomes" id="UP000324705"/>
    </source>
</evidence>
<organism evidence="10 11">
    <name type="scientific">Triticum turgidum subsp. durum</name>
    <name type="common">Durum wheat</name>
    <name type="synonym">Triticum durum</name>
    <dbReference type="NCBI Taxonomy" id="4567"/>
    <lineage>
        <taxon>Eukaryota</taxon>
        <taxon>Viridiplantae</taxon>
        <taxon>Streptophyta</taxon>
        <taxon>Embryophyta</taxon>
        <taxon>Tracheophyta</taxon>
        <taxon>Spermatophyta</taxon>
        <taxon>Magnoliopsida</taxon>
        <taxon>Liliopsida</taxon>
        <taxon>Poales</taxon>
        <taxon>Poaceae</taxon>
        <taxon>BOP clade</taxon>
        <taxon>Pooideae</taxon>
        <taxon>Triticodae</taxon>
        <taxon>Triticeae</taxon>
        <taxon>Triticinae</taxon>
        <taxon>Triticum</taxon>
    </lineage>
</organism>
<comment type="subcellular location">
    <subcellularLocation>
        <location evidence="2">Membrane</location>
        <topology evidence="2">Multi-pass membrane protein</topology>
    </subcellularLocation>
</comment>
<dbReference type="PANTHER" id="PTHR43840">
    <property type="entry name" value="MITOCHONDRIAL METAL TRANSPORTER 1-RELATED"/>
    <property type="match status" value="1"/>
</dbReference>
<dbReference type="GO" id="GO:0005774">
    <property type="term" value="C:vacuolar membrane"/>
    <property type="evidence" value="ECO:0007669"/>
    <property type="project" value="UniProtKB-SubCell"/>
</dbReference>
<evidence type="ECO:0000256" key="7">
    <source>
        <dbReference type="ARBA" id="ARBA00023136"/>
    </source>
</evidence>
<evidence type="ECO:0000259" key="9">
    <source>
        <dbReference type="Pfam" id="PF01545"/>
    </source>
</evidence>
<dbReference type="Pfam" id="PF01545">
    <property type="entry name" value="Cation_efflux"/>
    <property type="match status" value="1"/>
</dbReference>
<dbReference type="Gene3D" id="1.20.1510.10">
    <property type="entry name" value="Cation efflux protein transmembrane domain"/>
    <property type="match status" value="1"/>
</dbReference>
<feature type="region of interest" description="Disordered" evidence="8">
    <location>
        <begin position="44"/>
        <end position="66"/>
    </location>
</feature>
<dbReference type="SUPFAM" id="SSF161111">
    <property type="entry name" value="Cation efflux protein transmembrane domain-like"/>
    <property type="match status" value="1"/>
</dbReference>
<evidence type="ECO:0000256" key="2">
    <source>
        <dbReference type="ARBA" id="ARBA00004141"/>
    </source>
</evidence>
<comment type="function">
    <text evidence="1">Involved in sequestration of excess metal in the cytoplasm into vacuoles to maintain metal homeostasis.</text>
</comment>